<proteinExistence type="predicted"/>
<feature type="transmembrane region" description="Helical" evidence="2">
    <location>
        <begin position="149"/>
        <end position="172"/>
    </location>
</feature>
<sequence>MGNDNNYGLISTRFYRMAEWIWRFAYVNLLWLGFSLLGLGFLGIFPATVAVYAVVRKWLTGQTEVSIIKLFWSTFKADFLRANILGYILSAVGFVIWYNYQYLLTATGFEHTIILIFWLIAVVLFVLLVVFLFPVYVHFKMPLFHYFKAAITIALASPLALVSVGIGLWIAFQLFSFIPGLIPFYSVSLTGWLIMWATLQALQRIERKKERIENNEDSIKYRWEKVKEKFSSSND</sequence>
<keyword evidence="2" id="KW-0812">Transmembrane</keyword>
<keyword evidence="4" id="KW-1185">Reference proteome</keyword>
<dbReference type="Proteomes" id="UP001501734">
    <property type="component" value="Unassembled WGS sequence"/>
</dbReference>
<feature type="transmembrane region" description="Helical" evidence="2">
    <location>
        <begin position="184"/>
        <end position="202"/>
    </location>
</feature>
<dbReference type="InterPro" id="IPR006938">
    <property type="entry name" value="DUF624"/>
</dbReference>
<name>A0ABP7W025_9BACI</name>
<keyword evidence="1" id="KW-0175">Coiled coil</keyword>
<protein>
    <submittedName>
        <fullName evidence="3">YesL family protein</fullName>
    </submittedName>
</protein>
<feature type="coiled-coil region" evidence="1">
    <location>
        <begin position="195"/>
        <end position="222"/>
    </location>
</feature>
<gene>
    <name evidence="3" type="ORF">GCM10022410_23190</name>
</gene>
<dbReference type="RefSeq" id="WP_344913349.1">
    <property type="nucleotide sequence ID" value="NZ_BAABDL010000125.1"/>
</dbReference>
<organism evidence="3 4">
    <name type="scientific">Amphibacillus indicireducens</name>
    <dbReference type="NCBI Taxonomy" id="1076330"/>
    <lineage>
        <taxon>Bacteria</taxon>
        <taxon>Bacillati</taxon>
        <taxon>Bacillota</taxon>
        <taxon>Bacilli</taxon>
        <taxon>Bacillales</taxon>
        <taxon>Bacillaceae</taxon>
        <taxon>Amphibacillus</taxon>
    </lineage>
</organism>
<comment type="caution">
    <text evidence="3">The sequence shown here is derived from an EMBL/GenBank/DDBJ whole genome shotgun (WGS) entry which is preliminary data.</text>
</comment>
<accession>A0ABP7W025</accession>
<feature type="transmembrane region" description="Helical" evidence="2">
    <location>
        <begin position="29"/>
        <end position="55"/>
    </location>
</feature>
<feature type="transmembrane region" description="Helical" evidence="2">
    <location>
        <begin position="112"/>
        <end position="137"/>
    </location>
</feature>
<evidence type="ECO:0000256" key="2">
    <source>
        <dbReference type="SAM" id="Phobius"/>
    </source>
</evidence>
<reference evidence="4" key="1">
    <citation type="journal article" date="2019" name="Int. J. Syst. Evol. Microbiol.">
        <title>The Global Catalogue of Microorganisms (GCM) 10K type strain sequencing project: providing services to taxonomists for standard genome sequencing and annotation.</title>
        <authorList>
            <consortium name="The Broad Institute Genomics Platform"/>
            <consortium name="The Broad Institute Genome Sequencing Center for Infectious Disease"/>
            <person name="Wu L."/>
            <person name="Ma J."/>
        </authorList>
    </citation>
    <scope>NUCLEOTIDE SEQUENCE [LARGE SCALE GENOMIC DNA]</scope>
    <source>
        <strain evidence="4">JCM 17250</strain>
    </source>
</reference>
<evidence type="ECO:0000256" key="1">
    <source>
        <dbReference type="SAM" id="Coils"/>
    </source>
</evidence>
<dbReference type="Pfam" id="PF04854">
    <property type="entry name" value="DUF624"/>
    <property type="match status" value="1"/>
</dbReference>
<evidence type="ECO:0000313" key="3">
    <source>
        <dbReference type="EMBL" id="GAA4077883.1"/>
    </source>
</evidence>
<keyword evidence="2" id="KW-0472">Membrane</keyword>
<keyword evidence="2" id="KW-1133">Transmembrane helix</keyword>
<feature type="transmembrane region" description="Helical" evidence="2">
    <location>
        <begin position="79"/>
        <end position="100"/>
    </location>
</feature>
<dbReference type="EMBL" id="BAABDL010000125">
    <property type="protein sequence ID" value="GAA4077883.1"/>
    <property type="molecule type" value="Genomic_DNA"/>
</dbReference>
<evidence type="ECO:0000313" key="4">
    <source>
        <dbReference type="Proteomes" id="UP001501734"/>
    </source>
</evidence>